<reference evidence="2 3" key="1">
    <citation type="submission" date="2023-07" db="EMBL/GenBank/DDBJ databases">
        <title>Pathogenic bacteria of pear tree diseases.</title>
        <authorList>
            <person name="Zhang Z."/>
            <person name="He L."/>
            <person name="Huang R."/>
        </authorList>
    </citation>
    <scope>NUCLEOTIDE SEQUENCE [LARGE SCALE GENOMIC DNA]</scope>
    <source>
        <strain evidence="2 3">DE2</strain>
        <plasmid evidence="2 3">unnamed3</plasmid>
    </source>
</reference>
<dbReference type="KEGG" id="epi:Q3V30_22640"/>
<evidence type="ECO:0000256" key="1">
    <source>
        <dbReference type="SAM" id="MobiDB-lite"/>
    </source>
</evidence>
<proteinExistence type="predicted"/>
<evidence type="ECO:0000313" key="2">
    <source>
        <dbReference type="EMBL" id="WLS81263.1"/>
    </source>
</evidence>
<geneLocation type="plasmid" evidence="2 3">
    <name>unnamed3</name>
</geneLocation>
<dbReference type="AlphaFoldDB" id="A0AA50HT34"/>
<dbReference type="Proteomes" id="UP001228139">
    <property type="component" value="Plasmid unnamed3"/>
</dbReference>
<sequence>MSNNDYWHPTSKPKRDWGFGSVQSKKTSLNPMERQRLQDIGRSLRSASGGRHQRLIEEADRLIGNRELTAADARMIALYAKSGSAAGANGDTGISESWGEALNLLRDAQDTSPDSGTE</sequence>
<keyword evidence="2" id="KW-0614">Plasmid</keyword>
<accession>A0AA50HT34</accession>
<name>A0AA50HT34_9GAMM</name>
<feature type="region of interest" description="Disordered" evidence="1">
    <location>
        <begin position="1"/>
        <end position="30"/>
    </location>
</feature>
<keyword evidence="3" id="KW-1185">Reference proteome</keyword>
<organism evidence="2 3">
    <name type="scientific">Erwinia pyri</name>
    <dbReference type="NCBI Taxonomy" id="3062598"/>
    <lineage>
        <taxon>Bacteria</taxon>
        <taxon>Pseudomonadati</taxon>
        <taxon>Pseudomonadota</taxon>
        <taxon>Gammaproteobacteria</taxon>
        <taxon>Enterobacterales</taxon>
        <taxon>Erwiniaceae</taxon>
        <taxon>Erwinia</taxon>
    </lineage>
</organism>
<gene>
    <name evidence="2" type="ORF">Q3V30_22640</name>
</gene>
<protein>
    <submittedName>
        <fullName evidence="2">Uncharacterized protein</fullName>
    </submittedName>
</protein>
<evidence type="ECO:0000313" key="3">
    <source>
        <dbReference type="Proteomes" id="UP001228139"/>
    </source>
</evidence>
<dbReference type="EMBL" id="CP132356">
    <property type="protein sequence ID" value="WLS81263.1"/>
    <property type="molecule type" value="Genomic_DNA"/>
</dbReference>
<dbReference type="RefSeq" id="WP_306213665.1">
    <property type="nucleotide sequence ID" value="NZ_CP132356.1"/>
</dbReference>
<feature type="compositionally biased region" description="Polar residues" evidence="1">
    <location>
        <begin position="21"/>
        <end position="30"/>
    </location>
</feature>